<dbReference type="PANTHER" id="PTHR36842:SF1">
    <property type="entry name" value="PROTEIN TOLB"/>
    <property type="match status" value="1"/>
</dbReference>
<dbReference type="OrthoDB" id="626010at2"/>
<dbReference type="RefSeq" id="WP_123522161.1">
    <property type="nucleotide sequence ID" value="NZ_JBHLWF010000013.1"/>
</dbReference>
<evidence type="ECO:0000313" key="3">
    <source>
        <dbReference type="EMBL" id="TCT00882.1"/>
    </source>
</evidence>
<evidence type="ECO:0000256" key="1">
    <source>
        <dbReference type="ARBA" id="ARBA00009820"/>
    </source>
</evidence>
<proteinExistence type="inferred from homology"/>
<dbReference type="SUPFAM" id="SSF82171">
    <property type="entry name" value="DPP6 N-terminal domain-like"/>
    <property type="match status" value="2"/>
</dbReference>
<dbReference type="Gene3D" id="2.120.10.60">
    <property type="entry name" value="Tricorn protease N-terminal domain"/>
    <property type="match status" value="1"/>
</dbReference>
<protein>
    <submittedName>
        <fullName evidence="3">WD40 repeat protein</fullName>
    </submittedName>
</protein>
<dbReference type="InterPro" id="IPR011659">
    <property type="entry name" value="WD40"/>
</dbReference>
<evidence type="ECO:0000313" key="4">
    <source>
        <dbReference type="Proteomes" id="UP000294599"/>
    </source>
</evidence>
<sequence length="517" mass="56152">MPRFSRQGGLYAFSAVTNGGEGAVIHVRSRDGRLDRRFDNDGGWDVCPQFSADGADLIWARHDASGCRIMRVPVAGGTLQTLATCAGETPSCPDLDAGGQRLLYSAPDHRGLAELHLPTSALRAVTAIEAGTSNDADPRWSPDGRHIAFLRGRSSDRDVMLLALDERDALPRRLGNVPARHYGLAWLDANHLLLATDSEGTRALVSLDIRDGRRQLLGGPGARRPDRAADDALIWEVARYQAPIWQLGGDGSEGRLSRHSRSDGHPALSPDGRLLAFQSNREGPDSIWILDRDSGGQRRLPLPANTLWLYPSWLPDSNGLLLVGRSGGESVAWRYRFDAAAPERVAGLPTGVHAVKGTADGTLWFLRDDPAAGQQLWRLRPGAGAAERVVKRPVATYLVQDSGLYVQFRDDAMLWRCNVEEVNCDGGGLHLGSTQPATWTLSASHLFLQRPQADGSVRIMRRALNGEGGEVETPWTMPTLLPHGMAVSADGGTAWVARAALGEVELYWLPPTDLRLQ</sequence>
<organism evidence="3 4">
    <name type="scientific">Pseudofulvimonas gallinarii</name>
    <dbReference type="NCBI Taxonomy" id="634155"/>
    <lineage>
        <taxon>Bacteria</taxon>
        <taxon>Pseudomonadati</taxon>
        <taxon>Pseudomonadota</taxon>
        <taxon>Gammaproteobacteria</taxon>
        <taxon>Lysobacterales</taxon>
        <taxon>Rhodanobacteraceae</taxon>
        <taxon>Pseudofulvimonas</taxon>
    </lineage>
</organism>
<name>A0A4R3LKR0_9GAMM</name>
<dbReference type="EMBL" id="SMAF01000002">
    <property type="protein sequence ID" value="TCT00882.1"/>
    <property type="molecule type" value="Genomic_DNA"/>
</dbReference>
<dbReference type="AlphaFoldDB" id="A0A4R3LKR0"/>
<comment type="caution">
    <text evidence="3">The sequence shown here is derived from an EMBL/GenBank/DDBJ whole genome shotgun (WGS) entry which is preliminary data.</text>
</comment>
<accession>A0A4R3LKR0</accession>
<dbReference type="InterPro" id="IPR011042">
    <property type="entry name" value="6-blade_b-propeller_TolB-like"/>
</dbReference>
<keyword evidence="4" id="KW-1185">Reference proteome</keyword>
<dbReference type="Pfam" id="PF07676">
    <property type="entry name" value="PD40"/>
    <property type="match status" value="2"/>
</dbReference>
<dbReference type="PANTHER" id="PTHR36842">
    <property type="entry name" value="PROTEIN TOLB HOMOLOG"/>
    <property type="match status" value="1"/>
</dbReference>
<dbReference type="Proteomes" id="UP000294599">
    <property type="component" value="Unassembled WGS sequence"/>
</dbReference>
<feature type="compositionally biased region" description="Basic and acidic residues" evidence="2">
    <location>
        <begin position="252"/>
        <end position="264"/>
    </location>
</feature>
<gene>
    <name evidence="3" type="ORF">EDC25_102251</name>
</gene>
<reference evidence="3 4" key="1">
    <citation type="submission" date="2019-03" db="EMBL/GenBank/DDBJ databases">
        <title>Genomic Encyclopedia of Type Strains, Phase IV (KMG-IV): sequencing the most valuable type-strain genomes for metagenomic binning, comparative biology and taxonomic classification.</title>
        <authorList>
            <person name="Goeker M."/>
        </authorList>
    </citation>
    <scope>NUCLEOTIDE SEQUENCE [LARGE SCALE GENOMIC DNA]</scope>
    <source>
        <strain evidence="3 4">DSM 21944</strain>
    </source>
</reference>
<feature type="region of interest" description="Disordered" evidence="2">
    <location>
        <begin position="251"/>
        <end position="272"/>
    </location>
</feature>
<comment type="similarity">
    <text evidence="1">Belongs to the TolB family.</text>
</comment>
<evidence type="ECO:0000256" key="2">
    <source>
        <dbReference type="SAM" id="MobiDB-lite"/>
    </source>
</evidence>
<dbReference type="Gene3D" id="2.120.10.30">
    <property type="entry name" value="TolB, C-terminal domain"/>
    <property type="match status" value="2"/>
</dbReference>